<keyword evidence="6" id="KW-0934">Plastid</keyword>
<evidence type="ECO:0000256" key="1">
    <source>
        <dbReference type="ARBA" id="ARBA00000971"/>
    </source>
</evidence>
<evidence type="ECO:0000256" key="7">
    <source>
        <dbReference type="ARBA" id="ARBA00022946"/>
    </source>
</evidence>
<evidence type="ECO:0000256" key="6">
    <source>
        <dbReference type="ARBA" id="ARBA00022640"/>
    </source>
</evidence>
<name>A9NLT1_PICSI</name>
<sequence length="246" mass="26043">MAASTFLAAAPYLIVNQALRSGQPRDADSKFMIKCRGTHEVKLKCKQTHETKTEKYDSYITIELRRRDVLGLGCLVGSGLAMLTEETHVAGAQDGSCELAFSPSGLGYCDTLIGTGIEASQGLLIKAHYTGKLENGNVFDSSYGRGKPLSFRVGVGEVIKGWDRGILGGDGIPPMLSGGKRTLKIPPELGYGVRGAGCRGGSDLVERGFGYPKASTQHSKTPKGSGSCVIPPNSVLLFDVEFVGKA</sequence>
<evidence type="ECO:0000256" key="8">
    <source>
        <dbReference type="ARBA" id="ARBA00023078"/>
    </source>
</evidence>
<accession>A9NLT1</accession>
<organism evidence="13">
    <name type="scientific">Picea sitchensis</name>
    <name type="common">Sitka spruce</name>
    <name type="synonym">Pinus sitchensis</name>
    <dbReference type="NCBI Taxonomy" id="3332"/>
    <lineage>
        <taxon>Eukaryota</taxon>
        <taxon>Viridiplantae</taxon>
        <taxon>Streptophyta</taxon>
        <taxon>Embryophyta</taxon>
        <taxon>Tracheophyta</taxon>
        <taxon>Spermatophyta</taxon>
        <taxon>Pinopsida</taxon>
        <taxon>Pinidae</taxon>
        <taxon>Conifers I</taxon>
        <taxon>Pinales</taxon>
        <taxon>Pinaceae</taxon>
        <taxon>Picea</taxon>
    </lineage>
</organism>
<dbReference type="FunFam" id="3.10.50.40:FF:000032">
    <property type="entry name" value="Peptidylprolyl isomerase"/>
    <property type="match status" value="1"/>
</dbReference>
<reference evidence="13" key="1">
    <citation type="journal article" date="2008" name="BMC Genomics">
        <title>A conifer genomics resource of 200,000 spruce (Picea spp.) ESTs and 6,464 high-quality, sequence-finished full-length cDNAs for Sitka spruce (Picea sitchensis).</title>
        <authorList>
            <person name="Ralph S.G."/>
            <person name="Chun H.J."/>
            <person name="Kolosova N."/>
            <person name="Cooper D."/>
            <person name="Oddy C."/>
            <person name="Ritland C.E."/>
            <person name="Kirkpatrick R."/>
            <person name="Moore R."/>
            <person name="Barber S."/>
            <person name="Holt R.A."/>
            <person name="Jones S.J."/>
            <person name="Marra M.A."/>
            <person name="Douglas C.J."/>
            <person name="Ritland K."/>
            <person name="Bohlmann J."/>
        </authorList>
    </citation>
    <scope>NUCLEOTIDE SEQUENCE</scope>
    <source>
        <tissue evidence="13">Green portion of the leader tissue</tissue>
    </source>
</reference>
<protein>
    <recommendedName>
        <fullName evidence="4 11">peptidylprolyl isomerase</fullName>
        <ecNumber evidence="4 11">5.2.1.8</ecNumber>
    </recommendedName>
</protein>
<evidence type="ECO:0000256" key="3">
    <source>
        <dbReference type="ARBA" id="ARBA00006577"/>
    </source>
</evidence>
<dbReference type="EC" id="5.2.1.8" evidence="4 11"/>
<evidence type="ECO:0000256" key="5">
    <source>
        <dbReference type="ARBA" id="ARBA00022528"/>
    </source>
</evidence>
<evidence type="ECO:0000259" key="12">
    <source>
        <dbReference type="PROSITE" id="PS50059"/>
    </source>
</evidence>
<evidence type="ECO:0000256" key="10">
    <source>
        <dbReference type="ARBA" id="ARBA00023157"/>
    </source>
</evidence>
<evidence type="ECO:0000313" key="13">
    <source>
        <dbReference type="EMBL" id="ABK21592.1"/>
    </source>
</evidence>
<feature type="domain" description="PPIase FKBP-type" evidence="12">
    <location>
        <begin position="122"/>
        <end position="246"/>
    </location>
</feature>
<proteinExistence type="evidence at transcript level"/>
<keyword evidence="11" id="KW-0413">Isomerase</keyword>
<dbReference type="PANTHER" id="PTHR47833">
    <property type="entry name" value="PHOTOSYNTHETIC NDH SUBUNIT OF LUMENAL LOCATION 4, CHLOROPLASTIC"/>
    <property type="match status" value="1"/>
</dbReference>
<keyword evidence="9 11" id="KW-0697">Rotamase</keyword>
<dbReference type="InterPro" id="IPR001179">
    <property type="entry name" value="PPIase_FKBP_dom"/>
</dbReference>
<evidence type="ECO:0000256" key="2">
    <source>
        <dbReference type="ARBA" id="ARBA00004456"/>
    </source>
</evidence>
<dbReference type="GO" id="GO:0009543">
    <property type="term" value="C:chloroplast thylakoid lumen"/>
    <property type="evidence" value="ECO:0007669"/>
    <property type="project" value="UniProtKB-SubCell"/>
</dbReference>
<dbReference type="AlphaFoldDB" id="A9NLT1"/>
<comment type="similarity">
    <text evidence="3">Belongs to the FKBP-type PPIase family.</text>
</comment>
<dbReference type="GO" id="GO:0003755">
    <property type="term" value="F:peptidyl-prolyl cis-trans isomerase activity"/>
    <property type="evidence" value="ECO:0007669"/>
    <property type="project" value="UniProtKB-KW"/>
</dbReference>
<dbReference type="InterPro" id="IPR046357">
    <property type="entry name" value="PPIase_dom_sf"/>
</dbReference>
<keyword evidence="7" id="KW-0809">Transit peptide</keyword>
<keyword evidence="5" id="KW-0150">Chloroplast</keyword>
<dbReference type="Gene3D" id="3.10.50.40">
    <property type="match status" value="1"/>
</dbReference>
<dbReference type="PROSITE" id="PS50059">
    <property type="entry name" value="FKBP_PPIASE"/>
    <property type="match status" value="1"/>
</dbReference>
<dbReference type="InterPro" id="IPR044183">
    <property type="entry name" value="PNSL4/FKBP13-like"/>
</dbReference>
<dbReference type="Pfam" id="PF00254">
    <property type="entry name" value="FKBP_C"/>
    <property type="match status" value="1"/>
</dbReference>
<dbReference type="EMBL" id="EF082219">
    <property type="protein sequence ID" value="ABK21592.1"/>
    <property type="molecule type" value="mRNA"/>
</dbReference>
<keyword evidence="10" id="KW-1015">Disulfide bond</keyword>
<dbReference type="SUPFAM" id="SSF54534">
    <property type="entry name" value="FKBP-like"/>
    <property type="match status" value="1"/>
</dbReference>
<evidence type="ECO:0000256" key="4">
    <source>
        <dbReference type="ARBA" id="ARBA00013194"/>
    </source>
</evidence>
<keyword evidence="8" id="KW-0793">Thylakoid</keyword>
<dbReference type="PANTHER" id="PTHR47833:SF2">
    <property type="entry name" value="PEPTIDYLPROLYL ISOMERASE"/>
    <property type="match status" value="1"/>
</dbReference>
<comment type="catalytic activity">
    <reaction evidence="1 11">
        <text>[protein]-peptidylproline (omega=180) = [protein]-peptidylproline (omega=0)</text>
        <dbReference type="Rhea" id="RHEA:16237"/>
        <dbReference type="Rhea" id="RHEA-COMP:10747"/>
        <dbReference type="Rhea" id="RHEA-COMP:10748"/>
        <dbReference type="ChEBI" id="CHEBI:83833"/>
        <dbReference type="ChEBI" id="CHEBI:83834"/>
        <dbReference type="EC" id="5.2.1.8"/>
    </reaction>
</comment>
<evidence type="ECO:0000256" key="9">
    <source>
        <dbReference type="ARBA" id="ARBA00023110"/>
    </source>
</evidence>
<comment type="subcellular location">
    <subcellularLocation>
        <location evidence="2">Plastid</location>
        <location evidence="2">Chloroplast thylakoid lumen</location>
    </subcellularLocation>
</comment>
<evidence type="ECO:0000256" key="11">
    <source>
        <dbReference type="PROSITE-ProRule" id="PRU00277"/>
    </source>
</evidence>